<dbReference type="Proteomes" id="UP000315385">
    <property type="component" value="Unassembled WGS sequence"/>
</dbReference>
<dbReference type="Gene3D" id="1.10.10.10">
    <property type="entry name" value="Winged helix-like DNA-binding domain superfamily/Winged helix DNA-binding domain"/>
    <property type="match status" value="1"/>
</dbReference>
<keyword evidence="2" id="KW-1185">Reference proteome</keyword>
<evidence type="ECO:0000313" key="2">
    <source>
        <dbReference type="Proteomes" id="UP000315385"/>
    </source>
</evidence>
<dbReference type="SUPFAM" id="SSF46785">
    <property type="entry name" value="Winged helix' DNA-binding domain"/>
    <property type="match status" value="1"/>
</dbReference>
<protein>
    <submittedName>
        <fullName evidence="1">Transcriptional regulator</fullName>
    </submittedName>
</protein>
<comment type="caution">
    <text evidence="1">The sequence shown here is derived from an EMBL/GenBank/DDBJ whole genome shotgun (WGS) entry which is preliminary data.</text>
</comment>
<dbReference type="InterPro" id="IPR036390">
    <property type="entry name" value="WH_DNA-bd_sf"/>
</dbReference>
<reference evidence="1 2" key="1">
    <citation type="submission" date="2019-02" db="EMBL/GenBank/DDBJ databases">
        <title>Halonotius sp. a new haloqrchaeon isolated from saline water.</title>
        <authorList>
            <person name="Duran-Viseras A."/>
            <person name="Sanchez-Porro C."/>
            <person name="Ventosa A."/>
        </authorList>
    </citation>
    <scope>NUCLEOTIDE SEQUENCE [LARGE SCALE GENOMIC DNA]</scope>
    <source>
        <strain evidence="1 2">F9-27</strain>
    </source>
</reference>
<gene>
    <name evidence="1" type="ORF">EWF95_04870</name>
</gene>
<sequence>MARALARGGMEGAHVISIETAREVLTPKRFEIIDYLRDGDAVDSVKSLADRLNRDHGQVSRDLGVLAEHGIIEYDTDGRAKQPKLAAEHLVVEPLV</sequence>
<accession>A0A544QSU2</accession>
<dbReference type="AlphaFoldDB" id="A0A544QSU2"/>
<name>A0A544QSU2_9EURY</name>
<proteinExistence type="predicted"/>
<evidence type="ECO:0000313" key="1">
    <source>
        <dbReference type="EMBL" id="TQQ82514.1"/>
    </source>
</evidence>
<dbReference type="CDD" id="cd00090">
    <property type="entry name" value="HTH_ARSR"/>
    <property type="match status" value="1"/>
</dbReference>
<dbReference type="InterPro" id="IPR011991">
    <property type="entry name" value="ArsR-like_HTH"/>
</dbReference>
<dbReference type="EMBL" id="SESI01000001">
    <property type="protein sequence ID" value="TQQ82514.1"/>
    <property type="molecule type" value="Genomic_DNA"/>
</dbReference>
<dbReference type="Pfam" id="PF25212">
    <property type="entry name" value="HVO_A0114"/>
    <property type="match status" value="1"/>
</dbReference>
<dbReference type="InterPro" id="IPR036388">
    <property type="entry name" value="WH-like_DNA-bd_sf"/>
</dbReference>
<organism evidence="1 2">
    <name type="scientific">Halonotius roseus</name>
    <dbReference type="NCBI Taxonomy" id="2511997"/>
    <lineage>
        <taxon>Archaea</taxon>
        <taxon>Methanobacteriati</taxon>
        <taxon>Methanobacteriota</taxon>
        <taxon>Stenosarchaea group</taxon>
        <taxon>Halobacteria</taxon>
        <taxon>Halobacteriales</taxon>
        <taxon>Haloferacaceae</taxon>
        <taxon>Halonotius</taxon>
    </lineage>
</organism>